<gene>
    <name evidence="1" type="ORF">GCM10009606_44060</name>
</gene>
<accession>A0ABP4F9S4</accession>
<protein>
    <recommendedName>
        <fullName evidence="3">Universal stress protein</fullName>
    </recommendedName>
</protein>
<dbReference type="Proteomes" id="UP001499979">
    <property type="component" value="Unassembled WGS sequence"/>
</dbReference>
<dbReference type="Gene3D" id="3.40.50.620">
    <property type="entry name" value="HUPs"/>
    <property type="match status" value="1"/>
</dbReference>
<sequence length="211" mass="22204">MDATGPVVLAVPDDDIDAALRFAVAEAADHGSGLRLVAYDAAVLDRTLARVRGVPAEGRIVQGTPVRAVLDASADARLVVVRRRDLLHLIRALTADNDVLPTGWSDPPVACVPPDWEPPAEELPATLGIEHDEDCERLVASAEVVCGAVTVRTVHLAHARAGAELVALSARSRLVLLGRNAADERGGTRLGRTARTVLHGSGCPVVMLPPR</sequence>
<evidence type="ECO:0000313" key="2">
    <source>
        <dbReference type="Proteomes" id="UP001499979"/>
    </source>
</evidence>
<dbReference type="InterPro" id="IPR014729">
    <property type="entry name" value="Rossmann-like_a/b/a_fold"/>
</dbReference>
<name>A0ABP4F9S4_9ACTN</name>
<dbReference type="EMBL" id="BAAAJE010000029">
    <property type="protein sequence ID" value="GAA1161305.1"/>
    <property type="molecule type" value="Genomic_DNA"/>
</dbReference>
<keyword evidence="2" id="KW-1185">Reference proteome</keyword>
<comment type="caution">
    <text evidence="1">The sequence shown here is derived from an EMBL/GenBank/DDBJ whole genome shotgun (WGS) entry which is preliminary data.</text>
</comment>
<proteinExistence type="predicted"/>
<evidence type="ECO:0000313" key="1">
    <source>
        <dbReference type="EMBL" id="GAA1161305.1"/>
    </source>
</evidence>
<organism evidence="1 2">
    <name type="scientific">Nocardioides aquiterrae</name>
    <dbReference type="NCBI Taxonomy" id="203799"/>
    <lineage>
        <taxon>Bacteria</taxon>
        <taxon>Bacillati</taxon>
        <taxon>Actinomycetota</taxon>
        <taxon>Actinomycetes</taxon>
        <taxon>Propionibacteriales</taxon>
        <taxon>Nocardioidaceae</taxon>
        <taxon>Nocardioides</taxon>
    </lineage>
</organism>
<dbReference type="RefSeq" id="WP_343910282.1">
    <property type="nucleotide sequence ID" value="NZ_BAAAJE010000029.1"/>
</dbReference>
<dbReference type="SUPFAM" id="SSF52402">
    <property type="entry name" value="Adenine nucleotide alpha hydrolases-like"/>
    <property type="match status" value="2"/>
</dbReference>
<reference evidence="2" key="1">
    <citation type="journal article" date="2019" name="Int. J. Syst. Evol. Microbiol.">
        <title>The Global Catalogue of Microorganisms (GCM) 10K type strain sequencing project: providing services to taxonomists for standard genome sequencing and annotation.</title>
        <authorList>
            <consortium name="The Broad Institute Genomics Platform"/>
            <consortium name="The Broad Institute Genome Sequencing Center for Infectious Disease"/>
            <person name="Wu L."/>
            <person name="Ma J."/>
        </authorList>
    </citation>
    <scope>NUCLEOTIDE SEQUENCE [LARGE SCALE GENOMIC DNA]</scope>
    <source>
        <strain evidence="2">JCM 11813</strain>
    </source>
</reference>
<evidence type="ECO:0008006" key="3">
    <source>
        <dbReference type="Google" id="ProtNLM"/>
    </source>
</evidence>